<comment type="caution">
    <text evidence="1">The sequence shown here is derived from an EMBL/GenBank/DDBJ whole genome shotgun (WGS) entry which is preliminary data.</text>
</comment>
<proteinExistence type="predicted"/>
<evidence type="ECO:0000313" key="1">
    <source>
        <dbReference type="EMBL" id="KAK1868645.1"/>
    </source>
</evidence>
<dbReference type="Proteomes" id="UP000798662">
    <property type="component" value="Chromosome 3"/>
</dbReference>
<accession>A0ACC3CEX6</accession>
<sequence>MTAAAAGLAPPCVPRPPAWPSVRLPQPWPQRRPWGAARRNGVPAVHRSRVARGWGRYATPPPSPPVSENWGGAPAAPRGRGGRRRRPLSVAASCPHSRLAPAPPP</sequence>
<organism evidence="1 2">
    <name type="scientific">Pyropia yezoensis</name>
    <name type="common">Susabi-nori</name>
    <name type="synonym">Porphyra yezoensis</name>
    <dbReference type="NCBI Taxonomy" id="2788"/>
    <lineage>
        <taxon>Eukaryota</taxon>
        <taxon>Rhodophyta</taxon>
        <taxon>Bangiophyceae</taxon>
        <taxon>Bangiales</taxon>
        <taxon>Bangiaceae</taxon>
        <taxon>Pyropia</taxon>
    </lineage>
</organism>
<reference evidence="1" key="1">
    <citation type="submission" date="2019-11" db="EMBL/GenBank/DDBJ databases">
        <title>Nori genome reveals adaptations in red seaweeds to the harsh intertidal environment.</title>
        <authorList>
            <person name="Wang D."/>
            <person name="Mao Y."/>
        </authorList>
    </citation>
    <scope>NUCLEOTIDE SEQUENCE</scope>
    <source>
        <tissue evidence="1">Gametophyte</tissue>
    </source>
</reference>
<name>A0ACC3CEX6_PYRYE</name>
<dbReference type="EMBL" id="CM020620">
    <property type="protein sequence ID" value="KAK1868645.1"/>
    <property type="molecule type" value="Genomic_DNA"/>
</dbReference>
<evidence type="ECO:0000313" key="2">
    <source>
        <dbReference type="Proteomes" id="UP000798662"/>
    </source>
</evidence>
<protein>
    <submittedName>
        <fullName evidence="1">Uncharacterized protein</fullName>
    </submittedName>
</protein>
<keyword evidence="2" id="KW-1185">Reference proteome</keyword>
<gene>
    <name evidence="1" type="ORF">I4F81_011130</name>
</gene>